<dbReference type="RefSeq" id="WP_053418506.1">
    <property type="nucleotide sequence ID" value="NZ_LILB01000007.1"/>
</dbReference>
<dbReference type="Proteomes" id="UP000036867">
    <property type="component" value="Unassembled WGS sequence"/>
</dbReference>
<accession>A0A0M0LBC6</accession>
<comment type="caution">
    <text evidence="2">The sequence shown here is derived from an EMBL/GenBank/DDBJ whole genome shotgun (WGS) entry which is preliminary data.</text>
</comment>
<reference evidence="3" key="1">
    <citation type="submission" date="2015-08" db="EMBL/GenBank/DDBJ databases">
        <title>Fjat-10028 dsm 16317.</title>
        <authorList>
            <person name="Liu B."/>
            <person name="Wang J."/>
            <person name="Zhu Y."/>
            <person name="Liu G."/>
            <person name="Chen Q."/>
            <person name="Chen Z."/>
            <person name="Lan J."/>
            <person name="Che J."/>
            <person name="Ge C."/>
            <person name="Shi H."/>
            <person name="Pan Z."/>
            <person name="Liu X."/>
        </authorList>
    </citation>
    <scope>NUCLEOTIDE SEQUENCE [LARGE SCALE GENOMIC DNA]</scope>
    <source>
        <strain evidence="3">DSM 16317</strain>
    </source>
</reference>
<gene>
    <name evidence="2" type="ORF">AMD00_18425</name>
</gene>
<evidence type="ECO:0000313" key="3">
    <source>
        <dbReference type="Proteomes" id="UP000036867"/>
    </source>
</evidence>
<sequence>MLQQIDGRQAELKLEMDKRDKVLRRQIALQEQLEEIGRRSERYYRKLQKETKDVDKLDRFSFLNMFRTWTGKQDEIRLKELSEMASAEAKWREAEKMKETLQADLAEIQTELYNPIWQNIEDRWSAIIKEKEDFIFNNNLPECRLLGDLYEERTLLTTLHREIKEAIKAGDVAKRSLQFALKRLDNAEGYSTWDTFLGGGFIATALKHGELDDTENAIHKAQVALQNFQTELLDVREIQVENLQVERGSFITFADYVFDDIFSEWSLHSRIKSSQKHVEQTLNQVIATCDELCKRLEMTEEKETQIQKKIDAILG</sequence>
<proteinExistence type="predicted"/>
<dbReference type="STRING" id="263475.AMD00_18425"/>
<feature type="coiled-coil region" evidence="1">
    <location>
        <begin position="84"/>
        <end position="111"/>
    </location>
</feature>
<dbReference type="GeneID" id="301138073"/>
<dbReference type="AlphaFoldDB" id="A0A0M0LBC6"/>
<keyword evidence="3" id="KW-1185">Reference proteome</keyword>
<dbReference type="PATRIC" id="fig|263475.3.peg.2526"/>
<name>A0A0M0LBC6_9BACL</name>
<organism evidence="2 3">
    <name type="scientific">Viridibacillus arvi</name>
    <dbReference type="NCBI Taxonomy" id="263475"/>
    <lineage>
        <taxon>Bacteria</taxon>
        <taxon>Bacillati</taxon>
        <taxon>Bacillota</taxon>
        <taxon>Bacilli</taxon>
        <taxon>Bacillales</taxon>
        <taxon>Caryophanaceae</taxon>
        <taxon>Viridibacillus</taxon>
    </lineage>
</organism>
<keyword evidence="1" id="KW-0175">Coiled coil</keyword>
<dbReference type="OrthoDB" id="3540923at2"/>
<dbReference type="EMBL" id="LILB01000007">
    <property type="protein sequence ID" value="KOO48371.1"/>
    <property type="molecule type" value="Genomic_DNA"/>
</dbReference>
<evidence type="ECO:0000256" key="1">
    <source>
        <dbReference type="SAM" id="Coils"/>
    </source>
</evidence>
<protein>
    <submittedName>
        <fullName evidence="2">Uncharacterized protein</fullName>
    </submittedName>
</protein>
<evidence type="ECO:0000313" key="2">
    <source>
        <dbReference type="EMBL" id="KOO48371.1"/>
    </source>
</evidence>